<keyword evidence="2 6" id="KW-0808">Transferase</keyword>
<dbReference type="OMA" id="RMPANQT"/>
<evidence type="ECO:0000256" key="3">
    <source>
        <dbReference type="ARBA" id="ARBA00023180"/>
    </source>
</evidence>
<dbReference type="GO" id="GO:0005794">
    <property type="term" value="C:Golgi apparatus"/>
    <property type="evidence" value="ECO:0007669"/>
    <property type="project" value="UniProtKB-ARBA"/>
</dbReference>
<reference evidence="6 7" key="1">
    <citation type="journal article" date="2014" name="Nat. Commun.">
        <title>Klebsormidium flaccidum genome reveals primary factors for plant terrestrial adaptation.</title>
        <authorList>
            <person name="Hori K."/>
            <person name="Maruyama F."/>
            <person name="Fujisawa T."/>
            <person name="Togashi T."/>
            <person name="Yamamoto N."/>
            <person name="Seo M."/>
            <person name="Sato S."/>
            <person name="Yamada T."/>
            <person name="Mori H."/>
            <person name="Tajima N."/>
            <person name="Moriyama T."/>
            <person name="Ikeuchi M."/>
            <person name="Watanabe M."/>
            <person name="Wada H."/>
            <person name="Kobayashi K."/>
            <person name="Saito M."/>
            <person name="Masuda T."/>
            <person name="Sasaki-Sekimoto Y."/>
            <person name="Mashiguchi K."/>
            <person name="Awai K."/>
            <person name="Shimojima M."/>
            <person name="Masuda S."/>
            <person name="Iwai M."/>
            <person name="Nobusawa T."/>
            <person name="Narise T."/>
            <person name="Kondo S."/>
            <person name="Saito H."/>
            <person name="Sato R."/>
            <person name="Murakawa M."/>
            <person name="Ihara Y."/>
            <person name="Oshima-Yamada Y."/>
            <person name="Ohtaka K."/>
            <person name="Satoh M."/>
            <person name="Sonobe K."/>
            <person name="Ishii M."/>
            <person name="Ohtani R."/>
            <person name="Kanamori-Sato M."/>
            <person name="Honoki R."/>
            <person name="Miyazaki D."/>
            <person name="Mochizuki H."/>
            <person name="Umetsu J."/>
            <person name="Higashi K."/>
            <person name="Shibata D."/>
            <person name="Kamiya Y."/>
            <person name="Sato N."/>
            <person name="Nakamura Y."/>
            <person name="Tabata S."/>
            <person name="Ida S."/>
            <person name="Kurokawa K."/>
            <person name="Ohta H."/>
        </authorList>
    </citation>
    <scope>NUCLEOTIDE SEQUENCE [LARGE SCALE GENOMIC DNA]</scope>
    <source>
        <strain evidence="6 7">NIES-2285</strain>
    </source>
</reference>
<dbReference type="AlphaFoldDB" id="A0A1Y1HV85"/>
<dbReference type="Pfam" id="PF04577">
    <property type="entry name" value="Glyco_transf_61"/>
    <property type="match status" value="1"/>
</dbReference>
<organism evidence="6 7">
    <name type="scientific">Klebsormidium nitens</name>
    <name type="common">Green alga</name>
    <name type="synonym">Ulothrix nitens</name>
    <dbReference type="NCBI Taxonomy" id="105231"/>
    <lineage>
        <taxon>Eukaryota</taxon>
        <taxon>Viridiplantae</taxon>
        <taxon>Streptophyta</taxon>
        <taxon>Klebsormidiophyceae</taxon>
        <taxon>Klebsormidiales</taxon>
        <taxon>Klebsormidiaceae</taxon>
        <taxon>Klebsormidium</taxon>
    </lineage>
</organism>
<accession>A0A1Y1HV85</accession>
<evidence type="ECO:0000259" key="5">
    <source>
        <dbReference type="Pfam" id="PF04577"/>
    </source>
</evidence>
<dbReference type="OrthoDB" id="529273at2759"/>
<keyword evidence="3" id="KW-0325">Glycoprotein</keyword>
<dbReference type="EMBL" id="DF237064">
    <property type="protein sequence ID" value="GAQ82550.1"/>
    <property type="molecule type" value="Genomic_DNA"/>
</dbReference>
<dbReference type="InterPro" id="IPR007657">
    <property type="entry name" value="Glycosyltransferase_61"/>
</dbReference>
<dbReference type="PANTHER" id="PTHR20961:SF124">
    <property type="entry name" value="GLYCOSYLTRANSFERASE"/>
    <property type="match status" value="1"/>
</dbReference>
<evidence type="ECO:0000256" key="1">
    <source>
        <dbReference type="ARBA" id="ARBA00022676"/>
    </source>
</evidence>
<keyword evidence="1" id="KW-0328">Glycosyltransferase</keyword>
<sequence length="575" mass="63677">MMRRSLVSNAGQNESSGTVLLQPASIMARKRSTAQVFLGALCLLAFIPLVYKLPVSMPSPHLPRGVSDPLPLNTPSPPKVNRQSRRIASPLKSSNFFGGVIDEGVQAAVHNSEERAKLGLVQPTQLGGGDALQDEQGPHRKLLDGLGASDERWGGNWRSFFPGGQQEMFQCDRSSPLTDVCVLKGDIRVNLTSGEIVLYSRSPATPLGEEVIRPHPRKWQWDMIASSVTEFTIKSVAAGGAERMPCLKRNTAPGVLFSVGAFCGGVFHDFNEVYLPLFETTHTTGGDVVMLVSDLKGEWWWHDAPRRSFVGAMTRHPIKIIGRNFDTDNYVQGVECFDQLTVGLYQHTCMYDEFGGAESRWKARSDVKEFAPYVRKGLKIPDPGGVPARVFVPEGGVPVVGIAQRLSSRKLKNFIDILKIAKADGFKVVPIYFEHYSPEEAVKIMASLDVFVAVHGAGLSNICLMRPGGVVLQIMPYGEGGKRNVIGAEYKNFALAMDAEYLEWSVPAHDSTIKDQYNQTDKIVTSPELIWKFRGKDAMNIYHKQDVTMPEDMFRAYLHQIRRTLSLRARIAQES</sequence>
<gene>
    <name evidence="6" type="ORF">KFL_001150110</name>
</gene>
<evidence type="ECO:0000313" key="6">
    <source>
        <dbReference type="EMBL" id="GAQ82550.1"/>
    </source>
</evidence>
<evidence type="ECO:0000313" key="7">
    <source>
        <dbReference type="Proteomes" id="UP000054558"/>
    </source>
</evidence>
<keyword evidence="7" id="KW-1185">Reference proteome</keyword>
<feature type="domain" description="Glycosyltransferase 61 catalytic" evidence="5">
    <location>
        <begin position="372"/>
        <end position="471"/>
    </location>
</feature>
<protein>
    <submittedName>
        <fullName evidence="6">Glycosyltransferase family 61 protein</fullName>
    </submittedName>
</protein>
<feature type="region of interest" description="Disordered" evidence="4">
    <location>
        <begin position="65"/>
        <end position="84"/>
    </location>
</feature>
<dbReference type="GO" id="GO:0016757">
    <property type="term" value="F:glycosyltransferase activity"/>
    <property type="evidence" value="ECO:0000318"/>
    <property type="project" value="GO_Central"/>
</dbReference>
<dbReference type="GO" id="GO:0016763">
    <property type="term" value="F:pentosyltransferase activity"/>
    <property type="evidence" value="ECO:0007669"/>
    <property type="project" value="UniProtKB-ARBA"/>
</dbReference>
<evidence type="ECO:0000256" key="4">
    <source>
        <dbReference type="SAM" id="MobiDB-lite"/>
    </source>
</evidence>
<dbReference type="Proteomes" id="UP000054558">
    <property type="component" value="Unassembled WGS sequence"/>
</dbReference>
<dbReference type="PANTHER" id="PTHR20961">
    <property type="entry name" value="GLYCOSYLTRANSFERASE"/>
    <property type="match status" value="1"/>
</dbReference>
<name>A0A1Y1HV85_KLENI</name>
<proteinExistence type="predicted"/>
<evidence type="ECO:0000256" key="2">
    <source>
        <dbReference type="ARBA" id="ARBA00022679"/>
    </source>
</evidence>
<dbReference type="InterPro" id="IPR049625">
    <property type="entry name" value="Glyco_transf_61_cat"/>
</dbReference>